<protein>
    <recommendedName>
        <fullName evidence="4">C2H2-type domain-containing protein</fullName>
    </recommendedName>
</protein>
<feature type="compositionally biased region" description="Basic and acidic residues" evidence="1">
    <location>
        <begin position="55"/>
        <end position="72"/>
    </location>
</feature>
<accession>A0ABR4D209</accession>
<gene>
    <name evidence="2" type="ORF">VTL71DRAFT_1141</name>
</gene>
<feature type="region of interest" description="Disordered" evidence="1">
    <location>
        <begin position="491"/>
        <end position="526"/>
    </location>
</feature>
<proteinExistence type="predicted"/>
<dbReference type="Proteomes" id="UP001595075">
    <property type="component" value="Unassembled WGS sequence"/>
</dbReference>
<evidence type="ECO:0000313" key="3">
    <source>
        <dbReference type="Proteomes" id="UP001595075"/>
    </source>
</evidence>
<feature type="region of interest" description="Disordered" evidence="1">
    <location>
        <begin position="308"/>
        <end position="354"/>
    </location>
</feature>
<feature type="region of interest" description="Disordered" evidence="1">
    <location>
        <begin position="1"/>
        <end position="134"/>
    </location>
</feature>
<feature type="compositionally biased region" description="Pro residues" evidence="1">
    <location>
        <begin position="316"/>
        <end position="333"/>
    </location>
</feature>
<dbReference type="EMBL" id="JAZHXI010000001">
    <property type="protein sequence ID" value="KAL2076198.1"/>
    <property type="molecule type" value="Genomic_DNA"/>
</dbReference>
<feature type="region of interest" description="Disordered" evidence="1">
    <location>
        <begin position="540"/>
        <end position="582"/>
    </location>
</feature>
<keyword evidence="3" id="KW-1185">Reference proteome</keyword>
<feature type="region of interest" description="Disordered" evidence="1">
    <location>
        <begin position="371"/>
        <end position="406"/>
    </location>
</feature>
<feature type="compositionally biased region" description="Pro residues" evidence="1">
    <location>
        <begin position="509"/>
        <end position="518"/>
    </location>
</feature>
<sequence length="880" mass="95618">MPSLEEDDVEMGNSSSSEIREVEMEDAGSSPEVAAESLQPEHVSNGHVASQEVNGKSDNEKPGPTGADHEIGENSSDEPVDANPSIEQVGSNSPATADEQMTSPAAGVRRSEEDHAKPVAGEGHVASNYEPPTATQSIKMDKEIARLHEVLAEVSPQAAQKVLKEKWRMFLFEDYDEAHIAFILRAGLKNSSQEILDRVLKDDGAFKDTLLKSAMKKPDFIEKVLRKAPGEVVVACIPESTLDYVISERFKTVSGKTLIRWLATAERLGYKIDDILDEEDESVSPNLPSRDNSVELLDVIPTTFVPAQYPSQYQPQPYPPQPPPHFHPQPPHARPQSYPQPARPPYQPPLANPYKDPLLLEQERQALLNNQQAQDVQAARARYTQASDHRKSNAGPNSTILNPRPELGRGQGVPTGPLMCTRCQGSFPPGLFAGYTYHINKKVCEKAPPPGGYKSMCQNCLSGFTTKQGLDYHTIRKVCYGEDIAPATPSFPVSQSVSTPNISASRPPMTIPGPPTPNLGPHSQPQQMVQVSSYTAANQKAPSTVQPPIPINRPASFTPRGPGRPKKVQIRHSPSELPPEKRAAMEQAIIDAETDTAEKIAALSPSLSAEDRQRRITSLQNAIATKKSQIRKAHGVSLRMREKDKLARAAAGIISSAGANRIREYDASSSQSPAGSPPAPSFSPINNNTSRPNPPPSNEYTGPSAQGPYRNPQYNTMSSQPNGRESPLSHVHLNDAASSSGFGILRASAVPPSPYSPSYDAGPPPQVNNKRKHGSQEPIRSGSRTGTPQQSMMMEVSAEDAASKFAKGYRKKMAEREREDRERNTKQRDTSMTDAPASRSGDKQRISIDISSDSDEIELAVVKSVEVDHGADAGAEENEE</sequence>
<feature type="compositionally biased region" description="Polar residues" evidence="1">
    <location>
        <begin position="782"/>
        <end position="792"/>
    </location>
</feature>
<reference evidence="2 3" key="1">
    <citation type="journal article" date="2024" name="Commun. Biol.">
        <title>Comparative genomic analysis of thermophilic fungi reveals convergent evolutionary adaptations and gene losses.</title>
        <authorList>
            <person name="Steindorff A.S."/>
            <person name="Aguilar-Pontes M.V."/>
            <person name="Robinson A.J."/>
            <person name="Andreopoulos B."/>
            <person name="LaButti K."/>
            <person name="Kuo A."/>
            <person name="Mondo S."/>
            <person name="Riley R."/>
            <person name="Otillar R."/>
            <person name="Haridas S."/>
            <person name="Lipzen A."/>
            <person name="Grimwood J."/>
            <person name="Schmutz J."/>
            <person name="Clum A."/>
            <person name="Reid I.D."/>
            <person name="Moisan M.C."/>
            <person name="Butler G."/>
            <person name="Nguyen T.T.M."/>
            <person name="Dewar K."/>
            <person name="Conant G."/>
            <person name="Drula E."/>
            <person name="Henrissat B."/>
            <person name="Hansel C."/>
            <person name="Singer S."/>
            <person name="Hutchinson M.I."/>
            <person name="de Vries R.P."/>
            <person name="Natvig D.O."/>
            <person name="Powell A.J."/>
            <person name="Tsang A."/>
            <person name="Grigoriev I.V."/>
        </authorList>
    </citation>
    <scope>NUCLEOTIDE SEQUENCE [LARGE SCALE GENOMIC DNA]</scope>
    <source>
        <strain evidence="2 3">CBS 494.80</strain>
    </source>
</reference>
<feature type="compositionally biased region" description="Low complexity" evidence="1">
    <location>
        <begin position="371"/>
        <end position="381"/>
    </location>
</feature>
<comment type="caution">
    <text evidence="2">The sequence shown here is derived from an EMBL/GenBank/DDBJ whole genome shotgun (WGS) entry which is preliminary data.</text>
</comment>
<feature type="compositionally biased region" description="Polar residues" evidence="1">
    <location>
        <begin position="712"/>
        <end position="723"/>
    </location>
</feature>
<name>A0ABR4D209_9HELO</name>
<feature type="region of interest" description="Disordered" evidence="1">
    <location>
        <begin position="664"/>
        <end position="853"/>
    </location>
</feature>
<evidence type="ECO:0008006" key="4">
    <source>
        <dbReference type="Google" id="ProtNLM"/>
    </source>
</evidence>
<feature type="compositionally biased region" description="Pro residues" evidence="1">
    <location>
        <begin position="341"/>
        <end position="351"/>
    </location>
</feature>
<feature type="compositionally biased region" description="Polar residues" evidence="1">
    <location>
        <begin position="85"/>
        <end position="103"/>
    </location>
</feature>
<evidence type="ECO:0000256" key="1">
    <source>
        <dbReference type="SAM" id="MobiDB-lite"/>
    </source>
</evidence>
<organism evidence="2 3">
    <name type="scientific">Oculimacula yallundae</name>
    <dbReference type="NCBI Taxonomy" id="86028"/>
    <lineage>
        <taxon>Eukaryota</taxon>
        <taxon>Fungi</taxon>
        <taxon>Dikarya</taxon>
        <taxon>Ascomycota</taxon>
        <taxon>Pezizomycotina</taxon>
        <taxon>Leotiomycetes</taxon>
        <taxon>Helotiales</taxon>
        <taxon>Ploettnerulaceae</taxon>
        <taxon>Oculimacula</taxon>
    </lineage>
</organism>
<feature type="compositionally biased region" description="Polar residues" evidence="1">
    <location>
        <begin position="491"/>
        <end position="504"/>
    </location>
</feature>
<feature type="compositionally biased region" description="Acidic residues" evidence="1">
    <location>
        <begin position="1"/>
        <end position="10"/>
    </location>
</feature>
<feature type="compositionally biased region" description="Low complexity" evidence="1">
    <location>
        <begin position="682"/>
        <end position="691"/>
    </location>
</feature>
<evidence type="ECO:0000313" key="2">
    <source>
        <dbReference type="EMBL" id="KAL2076198.1"/>
    </source>
</evidence>
<feature type="compositionally biased region" description="Basic and acidic residues" evidence="1">
    <location>
        <begin position="812"/>
        <end position="831"/>
    </location>
</feature>